<feature type="compositionally biased region" description="Basic and acidic residues" evidence="1">
    <location>
        <begin position="331"/>
        <end position="343"/>
    </location>
</feature>
<evidence type="ECO:0000256" key="2">
    <source>
        <dbReference type="SAM" id="Phobius"/>
    </source>
</evidence>
<keyword evidence="2" id="KW-0472">Membrane</keyword>
<feature type="region of interest" description="Disordered" evidence="1">
    <location>
        <begin position="319"/>
        <end position="350"/>
    </location>
</feature>
<evidence type="ECO:0000256" key="1">
    <source>
        <dbReference type="SAM" id="MobiDB-lite"/>
    </source>
</evidence>
<feature type="transmembrane region" description="Helical" evidence="2">
    <location>
        <begin position="219"/>
        <end position="241"/>
    </location>
</feature>
<name>A0A061ANA4_RHOTO</name>
<dbReference type="EMBL" id="LK052938">
    <property type="protein sequence ID" value="CDR38632.1"/>
    <property type="molecule type" value="Genomic_DNA"/>
</dbReference>
<feature type="transmembrane region" description="Helical" evidence="2">
    <location>
        <begin position="106"/>
        <end position="124"/>
    </location>
</feature>
<evidence type="ECO:0000313" key="3">
    <source>
        <dbReference type="EMBL" id="CDR38632.1"/>
    </source>
</evidence>
<feature type="compositionally biased region" description="Basic and acidic residues" evidence="1">
    <location>
        <begin position="425"/>
        <end position="435"/>
    </location>
</feature>
<feature type="transmembrane region" description="Helical" evidence="2">
    <location>
        <begin position="253"/>
        <end position="271"/>
    </location>
</feature>
<keyword evidence="2" id="KW-1133">Transmembrane helix</keyword>
<proteinExistence type="predicted"/>
<sequence length="435" mass="47804">MADAAIPAAQLAALRHVALVRTHAAVLVLLFQSIFYGTFVGLAWEYYRRFRRRDGERLFLQVFVAVLLVVSTAFLALCAAVAYQYISQLVANGGTLAFRPTIAATVQPFLLTVFSAVAEVYWVYRAVQVARSWFSRALAAGLWILSLAAFSGHCSIVLRMRMGETFSTRRTLDYLLAGTWLFLADSFFCAGVLVYELVYKRRNELAKSSLVQQFTALALKTSLAIVIFVLIGAIAITHAFVYGSLVSGQVSLAMANLFSFASCCCVAISLLQRCSLRNQYSQDMSRHDASNFGAPASYAYPPMSAHRPVSTSFGRIDFGKEGDSKMSSGSEVEKRSAEKDGRHLSAARDSAPAITQRVLLPRRVATVDDVEQQQAERRLKPLRPWDLVRSKSSGSLRRGGVGTTLGVMVNVEVERSIDHGEEEGAAVREGRDELV</sequence>
<dbReference type="AlphaFoldDB" id="A0A061ANA4"/>
<dbReference type="OrthoDB" id="10425213at2759"/>
<feature type="region of interest" description="Disordered" evidence="1">
    <location>
        <begin position="416"/>
        <end position="435"/>
    </location>
</feature>
<organism evidence="3">
    <name type="scientific">Rhodotorula toruloides</name>
    <name type="common">Yeast</name>
    <name type="synonym">Rhodosporidium toruloides</name>
    <dbReference type="NCBI Taxonomy" id="5286"/>
    <lineage>
        <taxon>Eukaryota</taxon>
        <taxon>Fungi</taxon>
        <taxon>Dikarya</taxon>
        <taxon>Basidiomycota</taxon>
        <taxon>Pucciniomycotina</taxon>
        <taxon>Microbotryomycetes</taxon>
        <taxon>Sporidiobolales</taxon>
        <taxon>Sporidiobolaceae</taxon>
        <taxon>Rhodotorula</taxon>
    </lineage>
</organism>
<feature type="transmembrane region" description="Helical" evidence="2">
    <location>
        <begin position="58"/>
        <end position="86"/>
    </location>
</feature>
<feature type="transmembrane region" description="Helical" evidence="2">
    <location>
        <begin position="24"/>
        <end position="46"/>
    </location>
</feature>
<gene>
    <name evidence="3" type="ORF">RHTO0S_03e11584g</name>
</gene>
<protein>
    <submittedName>
        <fullName evidence="3">RHTO0S03e11584g1_1</fullName>
    </submittedName>
</protein>
<accession>A0A061ANA4</accession>
<reference evidence="3" key="1">
    <citation type="journal article" date="2014" name="Genome Announc.">
        <title>Draft genome sequence of Rhodosporidium toruloides CECT1137, an oleaginous yeast of biotechnological interest.</title>
        <authorList>
            <person name="Morin N."/>
            <person name="Calcas X."/>
            <person name="Devillers H."/>
            <person name="Durrens P."/>
            <person name="Sherman D.J."/>
            <person name="Nicaud J.-M."/>
            <person name="Neuveglise C."/>
        </authorList>
    </citation>
    <scope>NUCLEOTIDE SEQUENCE</scope>
    <source>
        <strain evidence="3">CECT1137</strain>
    </source>
</reference>
<feature type="transmembrane region" description="Helical" evidence="2">
    <location>
        <begin position="136"/>
        <end position="158"/>
    </location>
</feature>
<feature type="transmembrane region" description="Helical" evidence="2">
    <location>
        <begin position="178"/>
        <end position="198"/>
    </location>
</feature>
<keyword evidence="2" id="KW-0812">Transmembrane</keyword>